<dbReference type="Proteomes" id="UP000735541">
    <property type="component" value="Unassembled WGS sequence"/>
</dbReference>
<proteinExistence type="predicted"/>
<sequence>MTPAAPTRTYRRYPLLRIRLDGPLRCDLLLDGTSYELPGPALVGIVSALDGMHTLAEFTATAAGLMETPEDAASVIAALAEAGILVPSDVPWPQMPAVEHWIERGWLDALVFHLRAGATRFTDDGAHNPKELQDRLLRPLVDEGVDVWTRYPDAPEHPLPPPVPRAELPPLSEVLLRRRSNRPWRDTELTRPELATLLHHAGAETLGLRREVERRMTSEPSALLGSAFSALEVYVAVFAVEGLTAGLYHYAVDRHTLALLRPGDLRNEFTRMCAGQARAGSGSATLVVAADWRRYMRRYQGPHAYRVLLTNAAELGQKLLLLATALGLSTFLTPAFDDTKVDRTLGVRPDVSTAIEAIGVG</sequence>
<dbReference type="RefSeq" id="WP_228873819.1">
    <property type="nucleotide sequence ID" value="NZ_JAHUVW010000004.1"/>
</dbReference>
<dbReference type="InterPro" id="IPR029479">
    <property type="entry name" value="Nitroreductase"/>
</dbReference>
<accession>A0ABS6U0Q8</accession>
<organism evidence="2 3">
    <name type="scientific">Streptomyces halstedii</name>
    <dbReference type="NCBI Taxonomy" id="1944"/>
    <lineage>
        <taxon>Bacteria</taxon>
        <taxon>Bacillati</taxon>
        <taxon>Actinomycetota</taxon>
        <taxon>Actinomycetes</taxon>
        <taxon>Kitasatosporales</taxon>
        <taxon>Streptomycetaceae</taxon>
        <taxon>Streptomyces</taxon>
    </lineage>
</organism>
<evidence type="ECO:0000313" key="3">
    <source>
        <dbReference type="Proteomes" id="UP000735541"/>
    </source>
</evidence>
<dbReference type="InterPro" id="IPR052544">
    <property type="entry name" value="Bacteriocin_Proc_Enz"/>
</dbReference>
<dbReference type="Gene3D" id="3.40.109.10">
    <property type="entry name" value="NADH Oxidase"/>
    <property type="match status" value="1"/>
</dbReference>
<dbReference type="InterPro" id="IPR000415">
    <property type="entry name" value="Nitroreductase-like"/>
</dbReference>
<keyword evidence="3" id="KW-1185">Reference proteome</keyword>
<reference evidence="2 3" key="1">
    <citation type="submission" date="2021-07" db="EMBL/GenBank/DDBJ databases">
        <title>Sequencing Streptomyces halstedii LGO-A4 genome an citrus endophytic actinomycete.</title>
        <authorList>
            <person name="Samborskyy M."/>
            <person name="Scott N."/>
            <person name="Deglau R."/>
            <person name="Dickens S."/>
            <person name="Oliveira L.G."/>
        </authorList>
    </citation>
    <scope>NUCLEOTIDE SEQUENCE [LARGE SCALE GENOMIC DNA]</scope>
    <source>
        <strain evidence="2 3">LGO-A4</strain>
    </source>
</reference>
<dbReference type="PANTHER" id="PTHR43745">
    <property type="entry name" value="NITROREDUCTASE MJ1384-RELATED"/>
    <property type="match status" value="1"/>
</dbReference>
<protein>
    <submittedName>
        <fullName evidence="2">SagB/ThcOx family dehydrogenase</fullName>
    </submittedName>
</protein>
<evidence type="ECO:0000259" key="1">
    <source>
        <dbReference type="Pfam" id="PF00881"/>
    </source>
</evidence>
<feature type="domain" description="Nitroreductase" evidence="1">
    <location>
        <begin position="176"/>
        <end position="359"/>
    </location>
</feature>
<dbReference type="PANTHER" id="PTHR43745:SF2">
    <property type="entry name" value="NITROREDUCTASE MJ1384-RELATED"/>
    <property type="match status" value="1"/>
</dbReference>
<dbReference type="Pfam" id="PF00881">
    <property type="entry name" value="Nitroreductase"/>
    <property type="match status" value="1"/>
</dbReference>
<name>A0ABS6U0Q8_STRHA</name>
<dbReference type="EMBL" id="JAHUVW010000004">
    <property type="protein sequence ID" value="MBV7674100.1"/>
    <property type="molecule type" value="Genomic_DNA"/>
</dbReference>
<dbReference type="SUPFAM" id="SSF55469">
    <property type="entry name" value="FMN-dependent nitroreductase-like"/>
    <property type="match status" value="1"/>
</dbReference>
<gene>
    <name evidence="2" type="ORF">STHAL_32145</name>
</gene>
<comment type="caution">
    <text evidence="2">The sequence shown here is derived from an EMBL/GenBank/DDBJ whole genome shotgun (WGS) entry which is preliminary data.</text>
</comment>
<dbReference type="CDD" id="cd02142">
    <property type="entry name" value="McbC_SagB-like_oxidoreductase"/>
    <property type="match status" value="1"/>
</dbReference>
<evidence type="ECO:0000313" key="2">
    <source>
        <dbReference type="EMBL" id="MBV7674100.1"/>
    </source>
</evidence>